<evidence type="ECO:0000256" key="2">
    <source>
        <dbReference type="ARBA" id="ARBA00022729"/>
    </source>
</evidence>
<keyword evidence="1" id="KW-0433">Leucine-rich repeat</keyword>
<gene>
    <name evidence="7" type="ORF">EJB19_13265</name>
</gene>
<dbReference type="EMBL" id="RWGX01000005">
    <property type="protein sequence ID" value="RVU87296.1"/>
    <property type="molecule type" value="Genomic_DNA"/>
</dbReference>
<evidence type="ECO:0000259" key="5">
    <source>
        <dbReference type="Pfam" id="PF18962"/>
    </source>
</evidence>
<dbReference type="AlphaFoldDB" id="A0AA94JN92"/>
<evidence type="ECO:0000313" key="7">
    <source>
        <dbReference type="EMBL" id="RVU87296.1"/>
    </source>
</evidence>
<dbReference type="PANTHER" id="PTHR47566">
    <property type="match status" value="1"/>
</dbReference>
<dbReference type="InterPro" id="IPR052574">
    <property type="entry name" value="CDIRP"/>
</dbReference>
<keyword evidence="2 4" id="KW-0732">Signal</keyword>
<dbReference type="NCBIfam" id="TIGR01451">
    <property type="entry name" value="B_ant_repeat"/>
    <property type="match status" value="1"/>
</dbReference>
<keyword evidence="3" id="KW-0677">Repeat</keyword>
<feature type="domain" description="DUF7619" evidence="6">
    <location>
        <begin position="717"/>
        <end position="847"/>
    </location>
</feature>
<dbReference type="InterPro" id="IPR032675">
    <property type="entry name" value="LRR_dom_sf"/>
</dbReference>
<feature type="domain" description="Secretion system C-terminal sorting" evidence="5">
    <location>
        <begin position="864"/>
        <end position="934"/>
    </location>
</feature>
<dbReference type="GO" id="GO:0035591">
    <property type="term" value="F:signaling adaptor activity"/>
    <property type="evidence" value="ECO:0007669"/>
    <property type="project" value="TreeGrafter"/>
</dbReference>
<name>A0AA94JN92_9FLAO</name>
<dbReference type="InterPro" id="IPR047589">
    <property type="entry name" value="DUF11_rpt"/>
</dbReference>
<sequence>MKKFYFLFIAFCFFTGVNAQIINIPDANFKQKLLAASSSNTIASTEEPIYIAAYQSWIPSSYERIDTNYDGAIDMNEARAVKWLDISKASIVDLTGIENFTSLVYLRCRLNQLTNLNVSTLKKLKYLNCNSNRLKNINVSGLNNLEILICSYNQLSTLDVSNLINLEIMHCEYNKLTSINLDGIGNMDSIDCYNNQFTTLDLTGVTDILYLNCASNNLSTLDLSMLNTLRNLICSNNHISSLNLNGLSLDKLNYSANNLTSVDINNFTNIKSLFLSSNHLSSIDLNNFINVETLDISSNQLSSIDLSANIALSSLFCGGNQLTNLDLNNNLSLTTLNCSNNQLTNLDLNNNVSLASLNCSNNQLTNLFLNKNVLLRDLNCSANQLKSLELADNYKLYSLYCSYNQLSTLDFNRNYYLNTFDVSYNKLTSLYIKNGNPDLRISGFNGNPNLNYICADDVYVDGFRAMINYYGYQNCHVNSYCSFTPGGTFYTINGQTKLDVDNNGCEASDLNLANLKFNISNGTITGSFISNATGNYSIPVQAGTHTITPVIENSTYFNVSPASTTVTFPTQTSPFTQDFCITPNGTHSDVEVSAIPVEAARPGFDAKYKIIYKNKGNVVANGNVNLTFDDAKMDYVSSSPVFNSQSTNQFTWNYSNLQPFETRTIDLVFNMNSPMETPAVNGGDVLIYTATITSANTDELPSDNTFTLNQTVVNSFDPNDITCLEGAKVSTSKIGDYVHYMIRFENTGSANATNIVVKDVVDNAKYDVNSIIPIKGSHNFYTRINGDKVEFIFENINLPFDDATNDGYVSFKIKTKASLVVGDTFSKNANIYFDYNFPITTNTATTTIAALANQDFEFETYFNLYPNPASSNVTLEIKSDIELYSVQVYNTLGQLVLVVPNAKNVKNVDVSGLTSGNYFIKINSDKGTSHTKFVKQ</sequence>
<dbReference type="Pfam" id="PF18962">
    <property type="entry name" value="Por_Secre_tail"/>
    <property type="match status" value="1"/>
</dbReference>
<evidence type="ECO:0000256" key="1">
    <source>
        <dbReference type="ARBA" id="ARBA00022614"/>
    </source>
</evidence>
<feature type="signal peptide" evidence="4">
    <location>
        <begin position="1"/>
        <end position="19"/>
    </location>
</feature>
<dbReference type="InterPro" id="IPR055353">
    <property type="entry name" value="DUF7619"/>
</dbReference>
<accession>A0AA94JN92</accession>
<reference evidence="7" key="1">
    <citation type="submission" date="2018-12" db="EMBL/GenBank/DDBJ databases">
        <title>Draft genome sequence of Flaovobacterium columnare BGFS27 isolated from channel catfish in Alabama.</title>
        <authorList>
            <person name="Cai W."/>
            <person name="Arias C."/>
        </authorList>
    </citation>
    <scope>NUCLEOTIDE SEQUENCE [LARGE SCALE GENOMIC DNA]</scope>
    <source>
        <strain evidence="7">BGFS27</strain>
    </source>
</reference>
<dbReference type="Gene3D" id="3.80.10.10">
    <property type="entry name" value="Ribonuclease Inhibitor"/>
    <property type="match status" value="2"/>
</dbReference>
<protein>
    <submittedName>
        <fullName evidence="7">T9SS C-terminal target domain-containing protein</fullName>
    </submittedName>
</protein>
<feature type="chain" id="PRO_5043279483" evidence="4">
    <location>
        <begin position="20"/>
        <end position="936"/>
    </location>
</feature>
<dbReference type="PANTHER" id="PTHR47566:SF1">
    <property type="entry name" value="PROTEIN NUD1"/>
    <property type="match status" value="1"/>
</dbReference>
<dbReference type="Pfam" id="PF24595">
    <property type="entry name" value="DUF7619"/>
    <property type="match status" value="1"/>
</dbReference>
<dbReference type="SUPFAM" id="SSF52058">
    <property type="entry name" value="L domain-like"/>
    <property type="match status" value="2"/>
</dbReference>
<evidence type="ECO:0000256" key="3">
    <source>
        <dbReference type="ARBA" id="ARBA00022737"/>
    </source>
</evidence>
<proteinExistence type="predicted"/>
<evidence type="ECO:0000256" key="4">
    <source>
        <dbReference type="SAM" id="SignalP"/>
    </source>
</evidence>
<organism evidence="7">
    <name type="scientific">Flavobacterium columnare</name>
    <dbReference type="NCBI Taxonomy" id="996"/>
    <lineage>
        <taxon>Bacteria</taxon>
        <taxon>Pseudomonadati</taxon>
        <taxon>Bacteroidota</taxon>
        <taxon>Flavobacteriia</taxon>
        <taxon>Flavobacteriales</taxon>
        <taxon>Flavobacteriaceae</taxon>
        <taxon>Flavobacterium</taxon>
    </lineage>
</organism>
<comment type="caution">
    <text evidence="7">The sequence shown here is derived from an EMBL/GenBank/DDBJ whole genome shotgun (WGS) entry which is preliminary data.</text>
</comment>
<dbReference type="InterPro" id="IPR026444">
    <property type="entry name" value="Secre_tail"/>
</dbReference>
<evidence type="ECO:0000259" key="6">
    <source>
        <dbReference type="Pfam" id="PF24595"/>
    </source>
</evidence>
<dbReference type="NCBIfam" id="TIGR04183">
    <property type="entry name" value="Por_Secre_tail"/>
    <property type="match status" value="1"/>
</dbReference>
<dbReference type="RefSeq" id="WP_127822376.1">
    <property type="nucleotide sequence ID" value="NZ_RWGX02000008.1"/>
</dbReference>